<evidence type="ECO:0000256" key="5">
    <source>
        <dbReference type="ARBA" id="ARBA00022692"/>
    </source>
</evidence>
<dbReference type="Pfam" id="PF02518">
    <property type="entry name" value="HATPase_c"/>
    <property type="match status" value="1"/>
</dbReference>
<feature type="domain" description="Histidine kinase" evidence="9">
    <location>
        <begin position="220"/>
        <end position="425"/>
    </location>
</feature>
<evidence type="ECO:0000256" key="2">
    <source>
        <dbReference type="ARBA" id="ARBA00012438"/>
    </source>
</evidence>
<gene>
    <name evidence="10" type="ORF">GCM10011379_21330</name>
</gene>
<dbReference type="PROSITE" id="PS50109">
    <property type="entry name" value="HIS_KIN"/>
    <property type="match status" value="1"/>
</dbReference>
<dbReference type="GO" id="GO:0005886">
    <property type="term" value="C:plasma membrane"/>
    <property type="evidence" value="ECO:0007669"/>
    <property type="project" value="TreeGrafter"/>
</dbReference>
<keyword evidence="8" id="KW-0472">Membrane</keyword>
<dbReference type="CDD" id="cd00075">
    <property type="entry name" value="HATPase"/>
    <property type="match status" value="1"/>
</dbReference>
<organism evidence="10 11">
    <name type="scientific">Filimonas zeae</name>
    <dbReference type="NCBI Taxonomy" id="1737353"/>
    <lineage>
        <taxon>Bacteria</taxon>
        <taxon>Pseudomonadati</taxon>
        <taxon>Bacteroidota</taxon>
        <taxon>Chitinophagia</taxon>
        <taxon>Chitinophagales</taxon>
        <taxon>Chitinophagaceae</taxon>
        <taxon>Filimonas</taxon>
    </lineage>
</organism>
<dbReference type="InterPro" id="IPR050428">
    <property type="entry name" value="TCS_sensor_his_kinase"/>
</dbReference>
<keyword evidence="7 8" id="KW-1133">Transmembrane helix</keyword>
<dbReference type="SMART" id="SM00388">
    <property type="entry name" value="HisKA"/>
    <property type="match status" value="1"/>
</dbReference>
<comment type="caution">
    <text evidence="10">The sequence shown here is derived from an EMBL/GenBank/DDBJ whole genome shotgun (WGS) entry which is preliminary data.</text>
</comment>
<dbReference type="SUPFAM" id="SSF55874">
    <property type="entry name" value="ATPase domain of HSP90 chaperone/DNA topoisomerase II/histidine kinase"/>
    <property type="match status" value="1"/>
</dbReference>
<protein>
    <recommendedName>
        <fullName evidence="2">histidine kinase</fullName>
        <ecNumber evidence="2">2.7.13.3</ecNumber>
    </recommendedName>
</protein>
<dbReference type="CDD" id="cd00082">
    <property type="entry name" value="HisKA"/>
    <property type="match status" value="1"/>
</dbReference>
<proteinExistence type="predicted"/>
<name>A0A917J080_9BACT</name>
<sequence length="425" mass="48115">MKLLNQSVKYLSLSILLIVSIWSVVFYISMLDEIEDRIDDGLANYKLLVIQKAAGDSTVVTKSTFDESNYAIQEISPAVALAMKDRYVDTLMYMQDEDDMEPVRMLTTAFQNNNRYYQLKVINSMVEEDDLIEDLFWSALWLYIILVVSIIIINNLVLQKLWTPFYSLLNQLQQFRLGKSKQLPQITTHTREFNDLKNAVNALLQHSVETYNQQKQFIENASHELQTPLAIATSKLELLLEKSNLSGTEAESISEVLQMLERMNKLNKSLLLLTKIENKQFFQNEPVNINTLARQCISNLEDFAAYKAVRIQLTEAAQTSIHINTSLASTVLLNLIKNAIIHNRAGGEVSIHITEHALTICNTGAATPLDAAHIFQRFYKADAAAKGTGLGLAIIKAICNLYGFTIRYNYNNQQHCFTLLFTGSA</sequence>
<evidence type="ECO:0000256" key="7">
    <source>
        <dbReference type="ARBA" id="ARBA00022989"/>
    </source>
</evidence>
<evidence type="ECO:0000313" key="11">
    <source>
        <dbReference type="Proteomes" id="UP000627292"/>
    </source>
</evidence>
<evidence type="ECO:0000256" key="1">
    <source>
        <dbReference type="ARBA" id="ARBA00000085"/>
    </source>
</evidence>
<dbReference type="InterPro" id="IPR005467">
    <property type="entry name" value="His_kinase_dom"/>
</dbReference>
<feature type="transmembrane region" description="Helical" evidence="8">
    <location>
        <begin position="12"/>
        <end position="30"/>
    </location>
</feature>
<dbReference type="Gene3D" id="3.30.565.10">
    <property type="entry name" value="Histidine kinase-like ATPase, C-terminal domain"/>
    <property type="match status" value="1"/>
</dbReference>
<evidence type="ECO:0000256" key="3">
    <source>
        <dbReference type="ARBA" id="ARBA00022553"/>
    </source>
</evidence>
<evidence type="ECO:0000259" key="9">
    <source>
        <dbReference type="PROSITE" id="PS50109"/>
    </source>
</evidence>
<keyword evidence="5 8" id="KW-0812">Transmembrane</keyword>
<reference evidence="10" key="2">
    <citation type="submission" date="2020-09" db="EMBL/GenBank/DDBJ databases">
        <authorList>
            <person name="Sun Q."/>
            <person name="Zhou Y."/>
        </authorList>
    </citation>
    <scope>NUCLEOTIDE SEQUENCE</scope>
    <source>
        <strain evidence="10">CGMCC 1.15290</strain>
    </source>
</reference>
<dbReference type="Gene3D" id="1.10.287.130">
    <property type="match status" value="1"/>
</dbReference>
<feature type="transmembrane region" description="Helical" evidence="8">
    <location>
        <begin position="135"/>
        <end position="158"/>
    </location>
</feature>
<dbReference type="InterPro" id="IPR036097">
    <property type="entry name" value="HisK_dim/P_sf"/>
</dbReference>
<evidence type="ECO:0000256" key="6">
    <source>
        <dbReference type="ARBA" id="ARBA00022777"/>
    </source>
</evidence>
<dbReference type="Proteomes" id="UP000627292">
    <property type="component" value="Unassembled WGS sequence"/>
</dbReference>
<dbReference type="EMBL" id="BMIB01000002">
    <property type="protein sequence ID" value="GGH66784.1"/>
    <property type="molecule type" value="Genomic_DNA"/>
</dbReference>
<evidence type="ECO:0000313" key="10">
    <source>
        <dbReference type="EMBL" id="GGH66784.1"/>
    </source>
</evidence>
<dbReference type="InterPro" id="IPR003594">
    <property type="entry name" value="HATPase_dom"/>
</dbReference>
<keyword evidence="6 10" id="KW-0418">Kinase</keyword>
<reference evidence="10" key="1">
    <citation type="journal article" date="2014" name="Int. J. Syst. Evol. Microbiol.">
        <title>Complete genome sequence of Corynebacterium casei LMG S-19264T (=DSM 44701T), isolated from a smear-ripened cheese.</title>
        <authorList>
            <consortium name="US DOE Joint Genome Institute (JGI-PGF)"/>
            <person name="Walter F."/>
            <person name="Albersmeier A."/>
            <person name="Kalinowski J."/>
            <person name="Ruckert C."/>
        </authorList>
    </citation>
    <scope>NUCLEOTIDE SEQUENCE</scope>
    <source>
        <strain evidence="10">CGMCC 1.15290</strain>
    </source>
</reference>
<dbReference type="EC" id="2.7.13.3" evidence="2"/>
<dbReference type="AlphaFoldDB" id="A0A917J080"/>
<dbReference type="InterPro" id="IPR036890">
    <property type="entry name" value="HATPase_C_sf"/>
</dbReference>
<dbReference type="Pfam" id="PF00512">
    <property type="entry name" value="HisKA"/>
    <property type="match status" value="1"/>
</dbReference>
<comment type="catalytic activity">
    <reaction evidence="1">
        <text>ATP + protein L-histidine = ADP + protein N-phospho-L-histidine.</text>
        <dbReference type="EC" id="2.7.13.3"/>
    </reaction>
</comment>
<dbReference type="PANTHER" id="PTHR45436:SF5">
    <property type="entry name" value="SENSOR HISTIDINE KINASE TRCS"/>
    <property type="match status" value="1"/>
</dbReference>
<evidence type="ECO:0000256" key="4">
    <source>
        <dbReference type="ARBA" id="ARBA00022679"/>
    </source>
</evidence>
<dbReference type="RefSeq" id="WP_188952013.1">
    <property type="nucleotide sequence ID" value="NZ_BMIB01000002.1"/>
</dbReference>
<accession>A0A917J080</accession>
<dbReference type="SMART" id="SM00387">
    <property type="entry name" value="HATPase_c"/>
    <property type="match status" value="1"/>
</dbReference>
<keyword evidence="11" id="KW-1185">Reference proteome</keyword>
<dbReference type="GO" id="GO:0000155">
    <property type="term" value="F:phosphorelay sensor kinase activity"/>
    <property type="evidence" value="ECO:0007669"/>
    <property type="project" value="InterPro"/>
</dbReference>
<dbReference type="InterPro" id="IPR003661">
    <property type="entry name" value="HisK_dim/P_dom"/>
</dbReference>
<evidence type="ECO:0000256" key="8">
    <source>
        <dbReference type="SAM" id="Phobius"/>
    </source>
</evidence>
<keyword evidence="3" id="KW-0597">Phosphoprotein</keyword>
<dbReference type="PANTHER" id="PTHR45436">
    <property type="entry name" value="SENSOR HISTIDINE KINASE YKOH"/>
    <property type="match status" value="1"/>
</dbReference>
<keyword evidence="4" id="KW-0808">Transferase</keyword>
<dbReference type="SUPFAM" id="SSF47384">
    <property type="entry name" value="Homodimeric domain of signal transducing histidine kinase"/>
    <property type="match status" value="1"/>
</dbReference>